<comment type="similarity">
    <text evidence="4">Belongs to the cytochrome P450 family.</text>
</comment>
<evidence type="ECO:0000256" key="2">
    <source>
        <dbReference type="ARBA" id="ARBA00004167"/>
    </source>
</evidence>
<dbReference type="OrthoDB" id="2789670at2759"/>
<name>A0A4R0RDX2_9APHY</name>
<keyword evidence="10" id="KW-0408">Iron</keyword>
<dbReference type="PANTHER" id="PTHR46300:SF7">
    <property type="entry name" value="P450, PUTATIVE (EUROFUNG)-RELATED"/>
    <property type="match status" value="1"/>
</dbReference>
<keyword evidence="12" id="KW-0472">Membrane</keyword>
<evidence type="ECO:0000256" key="11">
    <source>
        <dbReference type="ARBA" id="ARBA00023033"/>
    </source>
</evidence>
<dbReference type="GO" id="GO:0016705">
    <property type="term" value="F:oxidoreductase activity, acting on paired donors, with incorporation or reduction of molecular oxygen"/>
    <property type="evidence" value="ECO:0007669"/>
    <property type="project" value="InterPro"/>
</dbReference>
<dbReference type="GO" id="GO:0020037">
    <property type="term" value="F:heme binding"/>
    <property type="evidence" value="ECO:0007669"/>
    <property type="project" value="InterPro"/>
</dbReference>
<dbReference type="GO" id="GO:0016020">
    <property type="term" value="C:membrane"/>
    <property type="evidence" value="ECO:0007669"/>
    <property type="project" value="UniProtKB-SubCell"/>
</dbReference>
<dbReference type="EMBL" id="RWJN01000138">
    <property type="protein sequence ID" value="TCD66360.1"/>
    <property type="molecule type" value="Genomic_DNA"/>
</dbReference>
<comment type="cofactor">
    <cofactor evidence="1">
        <name>heme</name>
        <dbReference type="ChEBI" id="CHEBI:30413"/>
    </cofactor>
</comment>
<keyword evidence="5" id="KW-0349">Heme</keyword>
<protein>
    <recommendedName>
        <fullName evidence="15">Cytochrome P450</fullName>
    </recommendedName>
</protein>
<comment type="pathway">
    <text evidence="3">Secondary metabolite biosynthesis.</text>
</comment>
<dbReference type="CDD" id="cd11065">
    <property type="entry name" value="CYP64-like"/>
    <property type="match status" value="1"/>
</dbReference>
<dbReference type="AlphaFoldDB" id="A0A4R0RDX2"/>
<sequence>MSAVAILFVFIIFCALYLRGTRRHINHPPGPKPLPFIGNILDMPSSHPWETYREWRKTYSSDIIYLDLPLQPTIVLNSFEAATDLLERRSGIYSDRIKSVVVEMLTWDFSFGFMPYGAKWRTHRRMFHQWFYQSSVKTYCQPQLEHARVFLGLVLKSPGDTRKHIRFLVTATIFAITYGRKILDMDDEYVIAASKSIEGINQAAIPGRFWVEYMPFLRRIPSWVPGTYSRRFAEEHIPYVKGSVDKPYLETKEAMDQGTASPSLAVTLINYVKSRYGDTKDEAQYDETARNVLAIAYAAAADTTTAALESFLLAMALHPDVQRKAQAELDAVVGPSRLPEFEDLEGMPYIQAVLMEVLRWMPVTPIAIPHVTIADDEYQGYHIRKGTTVIACTWTMTRDPEVYPNPDRFLPERFLRGDGTINPDVRDPTTLAFGFGRR</sequence>
<keyword evidence="11" id="KW-0503">Monooxygenase</keyword>
<dbReference type="PANTHER" id="PTHR46300">
    <property type="entry name" value="P450, PUTATIVE (EUROFUNG)-RELATED-RELATED"/>
    <property type="match status" value="1"/>
</dbReference>
<evidence type="ECO:0000256" key="9">
    <source>
        <dbReference type="ARBA" id="ARBA00023002"/>
    </source>
</evidence>
<dbReference type="InterPro" id="IPR002401">
    <property type="entry name" value="Cyt_P450_E_grp-I"/>
</dbReference>
<evidence type="ECO:0000313" key="14">
    <source>
        <dbReference type="Proteomes" id="UP000292702"/>
    </source>
</evidence>
<evidence type="ECO:0000256" key="5">
    <source>
        <dbReference type="ARBA" id="ARBA00022617"/>
    </source>
</evidence>
<dbReference type="GO" id="GO:0005506">
    <property type="term" value="F:iron ion binding"/>
    <property type="evidence" value="ECO:0007669"/>
    <property type="project" value="InterPro"/>
</dbReference>
<comment type="caution">
    <text evidence="13">The sequence shown here is derived from an EMBL/GenBank/DDBJ whole genome shotgun (WGS) entry which is preliminary data.</text>
</comment>
<dbReference type="GO" id="GO:0004497">
    <property type="term" value="F:monooxygenase activity"/>
    <property type="evidence" value="ECO:0007669"/>
    <property type="project" value="UniProtKB-KW"/>
</dbReference>
<organism evidence="13 14">
    <name type="scientific">Steccherinum ochraceum</name>
    <dbReference type="NCBI Taxonomy" id="92696"/>
    <lineage>
        <taxon>Eukaryota</taxon>
        <taxon>Fungi</taxon>
        <taxon>Dikarya</taxon>
        <taxon>Basidiomycota</taxon>
        <taxon>Agaricomycotina</taxon>
        <taxon>Agaricomycetes</taxon>
        <taxon>Polyporales</taxon>
        <taxon>Steccherinaceae</taxon>
        <taxon>Steccherinum</taxon>
    </lineage>
</organism>
<keyword evidence="6" id="KW-0812">Transmembrane</keyword>
<evidence type="ECO:0000256" key="3">
    <source>
        <dbReference type="ARBA" id="ARBA00005179"/>
    </source>
</evidence>
<evidence type="ECO:0000313" key="13">
    <source>
        <dbReference type="EMBL" id="TCD66360.1"/>
    </source>
</evidence>
<dbReference type="SUPFAM" id="SSF48264">
    <property type="entry name" value="Cytochrome P450"/>
    <property type="match status" value="1"/>
</dbReference>
<evidence type="ECO:0000256" key="6">
    <source>
        <dbReference type="ARBA" id="ARBA00022692"/>
    </source>
</evidence>
<evidence type="ECO:0000256" key="4">
    <source>
        <dbReference type="ARBA" id="ARBA00010617"/>
    </source>
</evidence>
<evidence type="ECO:0008006" key="15">
    <source>
        <dbReference type="Google" id="ProtNLM"/>
    </source>
</evidence>
<dbReference type="STRING" id="92696.A0A4R0RDX2"/>
<evidence type="ECO:0000256" key="12">
    <source>
        <dbReference type="ARBA" id="ARBA00023136"/>
    </source>
</evidence>
<keyword evidence="7" id="KW-0479">Metal-binding</keyword>
<keyword evidence="9" id="KW-0560">Oxidoreductase</keyword>
<gene>
    <name evidence="13" type="ORF">EIP91_001466</name>
</gene>
<dbReference type="InterPro" id="IPR001128">
    <property type="entry name" value="Cyt_P450"/>
</dbReference>
<dbReference type="InterPro" id="IPR050364">
    <property type="entry name" value="Cytochrome_P450_fung"/>
</dbReference>
<evidence type="ECO:0000256" key="1">
    <source>
        <dbReference type="ARBA" id="ARBA00001971"/>
    </source>
</evidence>
<evidence type="ECO:0000256" key="7">
    <source>
        <dbReference type="ARBA" id="ARBA00022723"/>
    </source>
</evidence>
<keyword evidence="8" id="KW-1133">Transmembrane helix</keyword>
<comment type="subcellular location">
    <subcellularLocation>
        <location evidence="2">Membrane</location>
        <topology evidence="2">Single-pass membrane protein</topology>
    </subcellularLocation>
</comment>
<dbReference type="PRINTS" id="PR00463">
    <property type="entry name" value="EP450I"/>
</dbReference>
<accession>A0A4R0RDX2</accession>
<dbReference type="InterPro" id="IPR036396">
    <property type="entry name" value="Cyt_P450_sf"/>
</dbReference>
<evidence type="ECO:0000256" key="8">
    <source>
        <dbReference type="ARBA" id="ARBA00022989"/>
    </source>
</evidence>
<keyword evidence="14" id="KW-1185">Reference proteome</keyword>
<dbReference type="Gene3D" id="1.10.630.10">
    <property type="entry name" value="Cytochrome P450"/>
    <property type="match status" value="1"/>
</dbReference>
<reference evidence="13 14" key="1">
    <citation type="submission" date="2018-11" db="EMBL/GenBank/DDBJ databases">
        <title>Genome assembly of Steccherinum ochraceum LE-BIN_3174, the white-rot fungus of the Steccherinaceae family (The Residual Polyporoid clade, Polyporales, Basidiomycota).</title>
        <authorList>
            <person name="Fedorova T.V."/>
            <person name="Glazunova O.A."/>
            <person name="Landesman E.O."/>
            <person name="Moiseenko K.V."/>
            <person name="Psurtseva N.V."/>
            <person name="Savinova O.S."/>
            <person name="Shakhova N.V."/>
            <person name="Tyazhelova T.V."/>
            <person name="Vasina D.V."/>
        </authorList>
    </citation>
    <scope>NUCLEOTIDE SEQUENCE [LARGE SCALE GENOMIC DNA]</scope>
    <source>
        <strain evidence="13 14">LE-BIN_3174</strain>
    </source>
</reference>
<proteinExistence type="inferred from homology"/>
<dbReference type="Proteomes" id="UP000292702">
    <property type="component" value="Unassembled WGS sequence"/>
</dbReference>
<dbReference type="Pfam" id="PF00067">
    <property type="entry name" value="p450"/>
    <property type="match status" value="1"/>
</dbReference>
<evidence type="ECO:0000256" key="10">
    <source>
        <dbReference type="ARBA" id="ARBA00023004"/>
    </source>
</evidence>